<keyword evidence="2" id="KW-1003">Cell membrane</keyword>
<dbReference type="PANTHER" id="PTHR33931">
    <property type="entry name" value="HOLIN-LIKE PROTEIN CIDA-RELATED"/>
    <property type="match status" value="1"/>
</dbReference>
<feature type="transmembrane region" description="Helical" evidence="6">
    <location>
        <begin position="39"/>
        <end position="60"/>
    </location>
</feature>
<evidence type="ECO:0000256" key="3">
    <source>
        <dbReference type="ARBA" id="ARBA00022692"/>
    </source>
</evidence>
<feature type="transmembrane region" description="Helical" evidence="6">
    <location>
        <begin position="67"/>
        <end position="86"/>
    </location>
</feature>
<dbReference type="PANTHER" id="PTHR33931:SF2">
    <property type="entry name" value="HOLIN-LIKE PROTEIN CIDA"/>
    <property type="match status" value="1"/>
</dbReference>
<evidence type="ECO:0000313" key="7">
    <source>
        <dbReference type="EMBL" id="MDX8415990.1"/>
    </source>
</evidence>
<name>A0ABU4WKA1_9BACT</name>
<dbReference type="RefSeq" id="WP_370397444.1">
    <property type="nucleotide sequence ID" value="NZ_JALBUT010000008.1"/>
</dbReference>
<comment type="caution">
    <text evidence="7">The sequence shown here is derived from an EMBL/GenBank/DDBJ whole genome shotgun (WGS) entry which is preliminary data.</text>
</comment>
<evidence type="ECO:0000256" key="5">
    <source>
        <dbReference type="ARBA" id="ARBA00023136"/>
    </source>
</evidence>
<evidence type="ECO:0000256" key="2">
    <source>
        <dbReference type="ARBA" id="ARBA00022475"/>
    </source>
</evidence>
<organism evidence="7 8">
    <name type="scientific">Intestinicryptomonas porci</name>
    <dbReference type="NCBI Taxonomy" id="2926320"/>
    <lineage>
        <taxon>Bacteria</taxon>
        <taxon>Pseudomonadati</taxon>
        <taxon>Verrucomicrobiota</taxon>
        <taxon>Opitutia</taxon>
        <taxon>Opitutales</taxon>
        <taxon>Intestinicryptomonaceae</taxon>
        <taxon>Intestinicryptomonas</taxon>
    </lineage>
</organism>
<proteinExistence type="predicted"/>
<accession>A0ABU4WKA1</accession>
<keyword evidence="5 6" id="KW-0472">Membrane</keyword>
<keyword evidence="4 6" id="KW-1133">Transmembrane helix</keyword>
<protein>
    <submittedName>
        <fullName evidence="7">CidA/LrgA family protein</fullName>
    </submittedName>
</protein>
<evidence type="ECO:0000256" key="1">
    <source>
        <dbReference type="ARBA" id="ARBA00004651"/>
    </source>
</evidence>
<dbReference type="Proteomes" id="UP001275932">
    <property type="component" value="Unassembled WGS sequence"/>
</dbReference>
<feature type="transmembrane region" description="Helical" evidence="6">
    <location>
        <begin position="98"/>
        <end position="119"/>
    </location>
</feature>
<evidence type="ECO:0000313" key="8">
    <source>
        <dbReference type="Proteomes" id="UP001275932"/>
    </source>
</evidence>
<dbReference type="Pfam" id="PF03788">
    <property type="entry name" value="LrgA"/>
    <property type="match status" value="1"/>
</dbReference>
<comment type="subcellular location">
    <subcellularLocation>
        <location evidence="1">Cell membrane</location>
        <topology evidence="1">Multi-pass membrane protein</topology>
    </subcellularLocation>
</comment>
<evidence type="ECO:0000256" key="4">
    <source>
        <dbReference type="ARBA" id="ARBA00022989"/>
    </source>
</evidence>
<evidence type="ECO:0000256" key="6">
    <source>
        <dbReference type="SAM" id="Phobius"/>
    </source>
</evidence>
<dbReference type="InterPro" id="IPR005538">
    <property type="entry name" value="LrgA/CidA"/>
</dbReference>
<sequence length="138" mass="15528">MKLSYKNKFLRVCGGLALLVGLYEAVSRAFDLFAITFPSSLVAMVILYFLLLFKIIPLWVVEDACKFILKFMPLYFVPILVGIMTYKELLAGKICSILSALVLSAAITMLATAFCVEFLQKRKCGAKEKEDKQSERIL</sequence>
<keyword evidence="8" id="KW-1185">Reference proteome</keyword>
<gene>
    <name evidence="7" type="ORF">MOX91_07360</name>
</gene>
<dbReference type="EMBL" id="JALBUT010000008">
    <property type="protein sequence ID" value="MDX8415990.1"/>
    <property type="molecule type" value="Genomic_DNA"/>
</dbReference>
<keyword evidence="3 6" id="KW-0812">Transmembrane</keyword>
<reference evidence="7 8" key="1">
    <citation type="submission" date="2022-03" db="EMBL/GenBank/DDBJ databases">
        <title>Novel taxa within the pig intestine.</title>
        <authorList>
            <person name="Wylensek D."/>
            <person name="Bishof K."/>
            <person name="Afrizal A."/>
            <person name="Clavel T."/>
        </authorList>
    </citation>
    <scope>NUCLEOTIDE SEQUENCE [LARGE SCALE GENOMIC DNA]</scope>
    <source>
        <strain evidence="7 8">CLA-KB-P66</strain>
    </source>
</reference>